<accession>A0A4C1YXQ6</accession>
<evidence type="ECO:0000313" key="3">
    <source>
        <dbReference type="Proteomes" id="UP000299102"/>
    </source>
</evidence>
<feature type="non-terminal residue" evidence="2">
    <location>
        <position position="1"/>
    </location>
</feature>
<comment type="caution">
    <text evidence="2">The sequence shown here is derived from an EMBL/GenBank/DDBJ whole genome shotgun (WGS) entry which is preliminary data.</text>
</comment>
<feature type="compositionally biased region" description="Basic and acidic residues" evidence="1">
    <location>
        <begin position="1215"/>
        <end position="1236"/>
    </location>
</feature>
<dbReference type="OrthoDB" id="439917at2759"/>
<feature type="compositionally biased region" description="Basic and acidic residues" evidence="1">
    <location>
        <begin position="336"/>
        <end position="345"/>
    </location>
</feature>
<proteinExistence type="predicted"/>
<keyword evidence="3" id="KW-1185">Reference proteome</keyword>
<feature type="compositionally biased region" description="Acidic residues" evidence="1">
    <location>
        <begin position="978"/>
        <end position="990"/>
    </location>
</feature>
<feature type="region of interest" description="Disordered" evidence="1">
    <location>
        <begin position="328"/>
        <end position="356"/>
    </location>
</feature>
<dbReference type="EMBL" id="BGZK01001494">
    <property type="protein sequence ID" value="GBP81066.1"/>
    <property type="molecule type" value="Genomic_DNA"/>
</dbReference>
<dbReference type="Proteomes" id="UP000299102">
    <property type="component" value="Unassembled WGS sequence"/>
</dbReference>
<dbReference type="AlphaFoldDB" id="A0A4C1YXQ6"/>
<feature type="region of interest" description="Disordered" evidence="1">
    <location>
        <begin position="689"/>
        <end position="725"/>
    </location>
</feature>
<feature type="region of interest" description="Disordered" evidence="1">
    <location>
        <begin position="505"/>
        <end position="526"/>
    </location>
</feature>
<feature type="region of interest" description="Disordered" evidence="1">
    <location>
        <begin position="1200"/>
        <end position="1236"/>
    </location>
</feature>
<feature type="compositionally biased region" description="Polar residues" evidence="1">
    <location>
        <begin position="960"/>
        <end position="973"/>
    </location>
</feature>
<feature type="compositionally biased region" description="Basic residues" evidence="1">
    <location>
        <begin position="922"/>
        <end position="933"/>
    </location>
</feature>
<organism evidence="2 3">
    <name type="scientific">Eumeta variegata</name>
    <name type="common">Bagworm moth</name>
    <name type="synonym">Eumeta japonica</name>
    <dbReference type="NCBI Taxonomy" id="151549"/>
    <lineage>
        <taxon>Eukaryota</taxon>
        <taxon>Metazoa</taxon>
        <taxon>Ecdysozoa</taxon>
        <taxon>Arthropoda</taxon>
        <taxon>Hexapoda</taxon>
        <taxon>Insecta</taxon>
        <taxon>Pterygota</taxon>
        <taxon>Neoptera</taxon>
        <taxon>Endopterygota</taxon>
        <taxon>Lepidoptera</taxon>
        <taxon>Glossata</taxon>
        <taxon>Ditrysia</taxon>
        <taxon>Tineoidea</taxon>
        <taxon>Psychidae</taxon>
        <taxon>Oiketicinae</taxon>
        <taxon>Eumeta</taxon>
    </lineage>
</organism>
<sequence>IDTNEIQNEVIQKNDTTRLTRQKRFFEEEQNTTPHESTKVYRVTDESGLEIVVHLHNTSNDAENTPFQLVHVSEHGRCDICDKKNNRRENCAKCCCSKCCKCDSCCRCNTCNKCTNCSEAITEATESIVIEKSAPVEICISVMKNNNTNCNEICKCLKCKNCKNKCDSESVVVLKVKSPKSSQSCDLIPSNSLWDESRKKEANALLNAKTSTMSPGIFLLHLNSNKTTTRKTLENELFPIQFKTVTAAYKIPPLPQFISSSAKKERTPHLCNSEKMSLNREFLNAINRQLLEIYKNLTSIQSQIRKTRNISNILDKIQARNSKRLNKEKYRKRRKICSEEGESKRSSFVPSDQIEPSPNYDFDKLNIIYDSGSEENFKNYNKKREKNMLIVKRNASGNDTRITIGKERKSNDTNQLTTSPTTPCNTLITVAKETKSRKEIKTEDQSGINTNTIDIDDKEQTNNDSFSLHEDNLQELDNFTDGIQRLMDLIGCLSGVIVEEKKFNSTSKEEKRNGNYTGPPKITHEPISTTTKLTTIHKKSTTEEDKKKLNQSTDALTSTSSGIATTMGMASVITKVNKNTEINENTTYQSWKTHNSDDRATGITRGPTIAEEVRSTIVKSNNDSKGDQHNNESHYISSKETTVGTKTVLENPSTSAITSEQNRSEPKSQTRVLLSTVIPYDKVTKHFDDSKKAISNANTTTKPKERKTHVKNKKRKDGMERSTKDKEYILHTTHTYKEQEKAYMFASTTLSSSLHVNTLPTTPSVFSKPDTTNNYNNEEFKTPDLLEWKIVNYNSPMQTYPEDNSTIYRNLLNSVFRYEMNLLKEEWESFLNRERGYDADIQRNIKDKGAVLFSSTERPYIQVIMPRLEQPTSTKRSLFHKLASKISRQHPRDVSKKREKYLILKSRSLNVKKTRREETTTKKCKTKLYKLTKPHTTGNAESTTKGGDKVTTDRVTTDKNSTGETTRESTTNKAKTETEDDDEEQEEETSETPSTESTSESSTESKPPESVTETTSAKTVSETSTATTTTTVKSSKDKPSHPIVIDQSGPPATESTTHPLPDPDEDKNSKEACDPDNPNLSCMCDMRATHHRILESYKKMSARDFERYVRNVTCHRYKYAPDHFLLREYADPYKQHYRDVENYIHRKVHPKKLGKRGKLDDQGRWDWIRSRRSLQSFDYFETYTRSKGGVYERTCEGARRKRAPDVSALGAGLRDLPDFNSDKVSDTRRDTTPDRR</sequence>
<protein>
    <submittedName>
        <fullName evidence="2">Uncharacterized protein</fullName>
    </submittedName>
</protein>
<gene>
    <name evidence="2" type="ORF">EVAR_62106_1</name>
</gene>
<feature type="compositionally biased region" description="Basic and acidic residues" evidence="1">
    <location>
        <begin position="946"/>
        <end position="957"/>
    </location>
</feature>
<feature type="region of interest" description="Disordered" evidence="1">
    <location>
        <begin position="912"/>
        <end position="1079"/>
    </location>
</feature>
<feature type="compositionally biased region" description="Polar residues" evidence="1">
    <location>
        <begin position="934"/>
        <end position="945"/>
    </location>
</feature>
<evidence type="ECO:0000313" key="2">
    <source>
        <dbReference type="EMBL" id="GBP81066.1"/>
    </source>
</evidence>
<feature type="region of interest" description="Disordered" evidence="1">
    <location>
        <begin position="618"/>
        <end position="645"/>
    </location>
</feature>
<name>A0A4C1YXQ6_EUMVA</name>
<reference evidence="2 3" key="1">
    <citation type="journal article" date="2019" name="Commun. Biol.">
        <title>The bagworm genome reveals a unique fibroin gene that provides high tensile strength.</title>
        <authorList>
            <person name="Kono N."/>
            <person name="Nakamura H."/>
            <person name="Ohtoshi R."/>
            <person name="Tomita M."/>
            <person name="Numata K."/>
            <person name="Arakawa K."/>
        </authorList>
    </citation>
    <scope>NUCLEOTIDE SEQUENCE [LARGE SCALE GENOMIC DNA]</scope>
</reference>
<evidence type="ECO:0000256" key="1">
    <source>
        <dbReference type="SAM" id="MobiDB-lite"/>
    </source>
</evidence>
<feature type="compositionally biased region" description="Low complexity" evidence="1">
    <location>
        <begin position="991"/>
        <end position="1033"/>
    </location>
</feature>
<feature type="compositionally biased region" description="Basic and acidic residues" evidence="1">
    <location>
        <begin position="622"/>
        <end position="632"/>
    </location>
</feature>
<feature type="compositionally biased region" description="Polar residues" evidence="1">
    <location>
        <begin position="346"/>
        <end position="356"/>
    </location>
</feature>
<feature type="compositionally biased region" description="Basic residues" evidence="1">
    <location>
        <begin position="704"/>
        <end position="716"/>
    </location>
</feature>
<feature type="compositionally biased region" description="Polar residues" evidence="1">
    <location>
        <begin position="633"/>
        <end position="645"/>
    </location>
</feature>